<dbReference type="AlphaFoldDB" id="A0A4Y2VT71"/>
<name>A0A4Y2VT71_ARAVE</name>
<accession>A0A4Y2VT71</accession>
<keyword evidence="2" id="KW-1185">Reference proteome</keyword>
<sequence length="82" mass="9750">MEPIVRSRIVSLAKVRDWRWIVMISFELVENHNQELTTEGKLMELHCVQSKKLWREFVRGLHLTRYSTDVNALVALLECIRL</sequence>
<reference evidence="1 2" key="1">
    <citation type="journal article" date="2019" name="Sci. Rep.">
        <title>Orb-weaving spider Araneus ventricosus genome elucidates the spidroin gene catalogue.</title>
        <authorList>
            <person name="Kono N."/>
            <person name="Nakamura H."/>
            <person name="Ohtoshi R."/>
            <person name="Moran D.A.P."/>
            <person name="Shinohara A."/>
            <person name="Yoshida Y."/>
            <person name="Fujiwara M."/>
            <person name="Mori M."/>
            <person name="Tomita M."/>
            <person name="Arakawa K."/>
        </authorList>
    </citation>
    <scope>NUCLEOTIDE SEQUENCE [LARGE SCALE GENOMIC DNA]</scope>
</reference>
<dbReference type="EMBL" id="BGPR01051104">
    <property type="protein sequence ID" value="GBO28095.1"/>
    <property type="molecule type" value="Genomic_DNA"/>
</dbReference>
<protein>
    <submittedName>
        <fullName evidence="1">Uncharacterized protein</fullName>
    </submittedName>
</protein>
<proteinExistence type="predicted"/>
<dbReference type="OrthoDB" id="7422307at2759"/>
<feature type="non-terminal residue" evidence="1">
    <location>
        <position position="82"/>
    </location>
</feature>
<evidence type="ECO:0000313" key="1">
    <source>
        <dbReference type="EMBL" id="GBO28095.1"/>
    </source>
</evidence>
<dbReference type="Proteomes" id="UP000499080">
    <property type="component" value="Unassembled WGS sequence"/>
</dbReference>
<comment type="caution">
    <text evidence="1">The sequence shown here is derived from an EMBL/GenBank/DDBJ whole genome shotgun (WGS) entry which is preliminary data.</text>
</comment>
<gene>
    <name evidence="1" type="ORF">AVEN_250446_1</name>
</gene>
<evidence type="ECO:0000313" key="2">
    <source>
        <dbReference type="Proteomes" id="UP000499080"/>
    </source>
</evidence>
<organism evidence="1 2">
    <name type="scientific">Araneus ventricosus</name>
    <name type="common">Orbweaver spider</name>
    <name type="synonym">Epeira ventricosa</name>
    <dbReference type="NCBI Taxonomy" id="182803"/>
    <lineage>
        <taxon>Eukaryota</taxon>
        <taxon>Metazoa</taxon>
        <taxon>Ecdysozoa</taxon>
        <taxon>Arthropoda</taxon>
        <taxon>Chelicerata</taxon>
        <taxon>Arachnida</taxon>
        <taxon>Araneae</taxon>
        <taxon>Araneomorphae</taxon>
        <taxon>Entelegynae</taxon>
        <taxon>Araneoidea</taxon>
        <taxon>Araneidae</taxon>
        <taxon>Araneus</taxon>
    </lineage>
</organism>